<sequence>MNRYEDNAAKELMNWQKEMMKKSGIIEKFTKGTQNKINNIIPDKVHTVITEAIKNMIKAVLFGSEYTTSLPLKDGSLEDRENMVREKIDFYKKSAAVSGAGTGGAGFLLSLADFPILLSLKMKFLFQCASLYGFDVKDYRERLYMLYVFQLAFSSQKKRNETFKIVKDWSNYSETLPIDKEAFDWREFQQEYRDYMDIAKLLQMVPGIGAMVGAYANYKLMNQLGKTSMNGYRLRIFKFN</sequence>
<evidence type="ECO:0008006" key="3">
    <source>
        <dbReference type="Google" id="ProtNLM"/>
    </source>
</evidence>
<dbReference type="PATRIC" id="fig|86416.3.peg.3524"/>
<dbReference type="EMBL" id="CP003261">
    <property type="protein sequence ID" value="AGK98314.1"/>
    <property type="molecule type" value="Genomic_DNA"/>
</dbReference>
<proteinExistence type="predicted"/>
<gene>
    <name evidence="1" type="ORF">Clopa_3527</name>
</gene>
<name>R4KCP6_CLOPA</name>
<dbReference type="KEGG" id="cpas:Clopa_3527"/>
<organism evidence="1 2">
    <name type="scientific">Clostridium pasteurianum BC1</name>
    <dbReference type="NCBI Taxonomy" id="86416"/>
    <lineage>
        <taxon>Bacteria</taxon>
        <taxon>Bacillati</taxon>
        <taxon>Bacillota</taxon>
        <taxon>Clostridia</taxon>
        <taxon>Eubacteriales</taxon>
        <taxon>Clostridiaceae</taxon>
        <taxon>Clostridium</taxon>
    </lineage>
</organism>
<evidence type="ECO:0000313" key="2">
    <source>
        <dbReference type="Proteomes" id="UP000013523"/>
    </source>
</evidence>
<dbReference type="InterPro" id="IPR024787">
    <property type="entry name" value="EcsC"/>
</dbReference>
<dbReference type="HOGENOM" id="CLU_080978_0_0_9"/>
<reference evidence="1 2" key="1">
    <citation type="submission" date="2012-01" db="EMBL/GenBank/DDBJ databases">
        <title>Complete sequence of chromosome of Clostridium pasteurianum BC1.</title>
        <authorList>
            <consortium name="US DOE Joint Genome Institute"/>
            <person name="Lucas S."/>
            <person name="Han J."/>
            <person name="Lapidus A."/>
            <person name="Cheng J.-F."/>
            <person name="Goodwin L."/>
            <person name="Pitluck S."/>
            <person name="Peters L."/>
            <person name="Mikhailova N."/>
            <person name="Teshima H."/>
            <person name="Detter J.C."/>
            <person name="Han C."/>
            <person name="Tapia R."/>
            <person name="Land M."/>
            <person name="Hauser L."/>
            <person name="Kyrpides N."/>
            <person name="Ivanova N."/>
            <person name="Pagani I."/>
            <person name="Dunn J."/>
            <person name="Taghavi S."/>
            <person name="Francis A."/>
            <person name="van der Lelie D."/>
            <person name="Woyke T."/>
        </authorList>
    </citation>
    <scope>NUCLEOTIDE SEQUENCE [LARGE SCALE GENOMIC DNA]</scope>
    <source>
        <strain evidence="1 2">BC1</strain>
    </source>
</reference>
<accession>R4KCP6</accession>
<dbReference type="PANTHER" id="PTHR41260">
    <property type="entry name" value="PROTEIN ECSC"/>
    <property type="match status" value="1"/>
</dbReference>
<dbReference type="Pfam" id="PF12787">
    <property type="entry name" value="EcsC"/>
    <property type="match status" value="1"/>
</dbReference>
<dbReference type="RefSeq" id="WP_015616598.1">
    <property type="nucleotide sequence ID" value="NC_021182.1"/>
</dbReference>
<dbReference type="OrthoDB" id="1705901at2"/>
<dbReference type="STRING" id="86416.Clopa_3527"/>
<dbReference type="eggNOG" id="ENOG502Z89E">
    <property type="taxonomic scope" value="Bacteria"/>
</dbReference>
<keyword evidence="2" id="KW-1185">Reference proteome</keyword>
<dbReference type="Proteomes" id="UP000013523">
    <property type="component" value="Chromosome"/>
</dbReference>
<protein>
    <recommendedName>
        <fullName evidence="3">EcsC protein family</fullName>
    </recommendedName>
</protein>
<evidence type="ECO:0000313" key="1">
    <source>
        <dbReference type="EMBL" id="AGK98314.1"/>
    </source>
</evidence>
<dbReference type="PANTHER" id="PTHR41260:SF1">
    <property type="entry name" value="PROTEIN ECSC"/>
    <property type="match status" value="1"/>
</dbReference>
<dbReference type="AlphaFoldDB" id="R4KCP6"/>